<dbReference type="CDD" id="cd18795">
    <property type="entry name" value="SF2_C_Ski2"/>
    <property type="match status" value="1"/>
</dbReference>
<feature type="region of interest" description="Disordered" evidence="5">
    <location>
        <begin position="1767"/>
        <end position="1789"/>
    </location>
</feature>
<dbReference type="InterPro" id="IPR055124">
    <property type="entry name" value="PIN-like_DDX60"/>
</dbReference>
<proteinExistence type="predicted"/>
<dbReference type="InterPro" id="IPR011545">
    <property type="entry name" value="DEAD/DEAH_box_helicase_dom"/>
</dbReference>
<dbReference type="InterPro" id="IPR059032">
    <property type="entry name" value="WHD_DDX60"/>
</dbReference>
<dbReference type="CDD" id="cd18025">
    <property type="entry name" value="DEXHc_DDX60"/>
    <property type="match status" value="1"/>
</dbReference>
<dbReference type="Pfam" id="PF26076">
    <property type="entry name" value="WHD_DDX60"/>
    <property type="match status" value="1"/>
</dbReference>
<feature type="compositionally biased region" description="Basic and acidic residues" evidence="5">
    <location>
        <begin position="1236"/>
        <end position="1263"/>
    </location>
</feature>
<dbReference type="GO" id="GO:0005737">
    <property type="term" value="C:cytoplasm"/>
    <property type="evidence" value="ECO:0007669"/>
    <property type="project" value="TreeGrafter"/>
</dbReference>
<dbReference type="PROSITE" id="PS51192">
    <property type="entry name" value="HELICASE_ATP_BIND_1"/>
    <property type="match status" value="1"/>
</dbReference>
<feature type="region of interest" description="Disordered" evidence="5">
    <location>
        <begin position="1223"/>
        <end position="1263"/>
    </location>
</feature>
<keyword evidence="3" id="KW-0347">Helicase</keyword>
<keyword evidence="2 8" id="KW-0378">Hydrolase</keyword>
<evidence type="ECO:0000259" key="6">
    <source>
        <dbReference type="PROSITE" id="PS51192"/>
    </source>
</evidence>
<evidence type="ECO:0000256" key="1">
    <source>
        <dbReference type="ARBA" id="ARBA00022741"/>
    </source>
</evidence>
<dbReference type="GO" id="GO:0004386">
    <property type="term" value="F:helicase activity"/>
    <property type="evidence" value="ECO:0007669"/>
    <property type="project" value="UniProtKB-KW"/>
</dbReference>
<dbReference type="InterPro" id="IPR027417">
    <property type="entry name" value="P-loop_NTPase"/>
</dbReference>
<feature type="domain" description="Helicase ATP-binding" evidence="6">
    <location>
        <begin position="802"/>
        <end position="975"/>
    </location>
</feature>
<dbReference type="Pfam" id="PF23002">
    <property type="entry name" value="PIN-like_DDX60"/>
    <property type="match status" value="1"/>
</dbReference>
<dbReference type="Proteomes" id="UP000800038">
    <property type="component" value="Unassembled WGS sequence"/>
</dbReference>
<evidence type="ECO:0000259" key="7">
    <source>
        <dbReference type="PROSITE" id="PS51194"/>
    </source>
</evidence>
<dbReference type="GO" id="GO:0003676">
    <property type="term" value="F:nucleic acid binding"/>
    <property type="evidence" value="ECO:0007669"/>
    <property type="project" value="InterPro"/>
</dbReference>
<dbReference type="SMART" id="SM00490">
    <property type="entry name" value="HELICc"/>
    <property type="match status" value="1"/>
</dbReference>
<evidence type="ECO:0000256" key="3">
    <source>
        <dbReference type="ARBA" id="ARBA00022806"/>
    </source>
</evidence>
<dbReference type="GO" id="GO:0016787">
    <property type="term" value="F:hydrolase activity"/>
    <property type="evidence" value="ECO:0007669"/>
    <property type="project" value="UniProtKB-KW"/>
</dbReference>
<keyword evidence="4" id="KW-0067">ATP-binding</keyword>
<name>A0A6A5SGA9_9PLEO</name>
<dbReference type="InterPro" id="IPR052431">
    <property type="entry name" value="SKI2_subfamily_helicases"/>
</dbReference>
<keyword evidence="9" id="KW-1185">Reference proteome</keyword>
<dbReference type="PROSITE" id="PS51194">
    <property type="entry name" value="HELICASE_CTER"/>
    <property type="match status" value="1"/>
</dbReference>
<evidence type="ECO:0000256" key="2">
    <source>
        <dbReference type="ARBA" id="ARBA00022801"/>
    </source>
</evidence>
<keyword evidence="1" id="KW-0547">Nucleotide-binding</keyword>
<dbReference type="Pfam" id="PF00271">
    <property type="entry name" value="Helicase_C"/>
    <property type="match status" value="1"/>
</dbReference>
<accession>A0A6A5SGA9</accession>
<dbReference type="EMBL" id="ML976188">
    <property type="protein sequence ID" value="KAF1936437.1"/>
    <property type="molecule type" value="Genomic_DNA"/>
</dbReference>
<dbReference type="FunFam" id="3.40.50.300:FF:001039">
    <property type="entry name" value="ATP-dependent RNA helicase DDX60"/>
    <property type="match status" value="1"/>
</dbReference>
<dbReference type="Gene3D" id="3.40.50.300">
    <property type="entry name" value="P-loop containing nucleotide triphosphate hydrolases"/>
    <property type="match status" value="2"/>
</dbReference>
<evidence type="ECO:0000256" key="4">
    <source>
        <dbReference type="ARBA" id="ARBA00022840"/>
    </source>
</evidence>
<organism evidence="8 9">
    <name type="scientific">Clathrospora elynae</name>
    <dbReference type="NCBI Taxonomy" id="706981"/>
    <lineage>
        <taxon>Eukaryota</taxon>
        <taxon>Fungi</taxon>
        <taxon>Dikarya</taxon>
        <taxon>Ascomycota</taxon>
        <taxon>Pezizomycotina</taxon>
        <taxon>Dothideomycetes</taxon>
        <taxon>Pleosporomycetidae</taxon>
        <taxon>Pleosporales</taxon>
        <taxon>Diademaceae</taxon>
        <taxon>Clathrospora</taxon>
    </lineage>
</organism>
<gene>
    <name evidence="8" type="ORF">EJ02DRAFT_506531</name>
</gene>
<dbReference type="GO" id="GO:0005524">
    <property type="term" value="F:ATP binding"/>
    <property type="evidence" value="ECO:0007669"/>
    <property type="project" value="UniProtKB-KW"/>
</dbReference>
<feature type="compositionally biased region" description="Acidic residues" evidence="5">
    <location>
        <begin position="1778"/>
        <end position="1789"/>
    </location>
</feature>
<dbReference type="SUPFAM" id="SSF52540">
    <property type="entry name" value="P-loop containing nucleoside triphosphate hydrolases"/>
    <property type="match status" value="1"/>
</dbReference>
<reference evidence="8" key="1">
    <citation type="journal article" date="2020" name="Stud. Mycol.">
        <title>101 Dothideomycetes genomes: a test case for predicting lifestyles and emergence of pathogens.</title>
        <authorList>
            <person name="Haridas S."/>
            <person name="Albert R."/>
            <person name="Binder M."/>
            <person name="Bloem J."/>
            <person name="Labutti K."/>
            <person name="Salamov A."/>
            <person name="Andreopoulos B."/>
            <person name="Baker S."/>
            <person name="Barry K."/>
            <person name="Bills G."/>
            <person name="Bluhm B."/>
            <person name="Cannon C."/>
            <person name="Castanera R."/>
            <person name="Culley D."/>
            <person name="Daum C."/>
            <person name="Ezra D."/>
            <person name="Gonzalez J."/>
            <person name="Henrissat B."/>
            <person name="Kuo A."/>
            <person name="Liang C."/>
            <person name="Lipzen A."/>
            <person name="Lutzoni F."/>
            <person name="Magnuson J."/>
            <person name="Mondo S."/>
            <person name="Nolan M."/>
            <person name="Ohm R."/>
            <person name="Pangilinan J."/>
            <person name="Park H.-J."/>
            <person name="Ramirez L."/>
            <person name="Alfaro M."/>
            <person name="Sun H."/>
            <person name="Tritt A."/>
            <person name="Yoshinaga Y."/>
            <person name="Zwiers L.-H."/>
            <person name="Turgeon B."/>
            <person name="Goodwin S."/>
            <person name="Spatafora J."/>
            <person name="Crous P."/>
            <person name="Grigoriev I."/>
        </authorList>
    </citation>
    <scope>NUCLEOTIDE SEQUENCE</scope>
    <source>
        <strain evidence="8">CBS 161.51</strain>
    </source>
</reference>
<evidence type="ECO:0000256" key="5">
    <source>
        <dbReference type="SAM" id="MobiDB-lite"/>
    </source>
</evidence>
<dbReference type="InterPro" id="IPR001650">
    <property type="entry name" value="Helicase_C-like"/>
</dbReference>
<dbReference type="Pfam" id="PF00270">
    <property type="entry name" value="DEAD"/>
    <property type="match status" value="1"/>
</dbReference>
<dbReference type="OrthoDB" id="2320933at2759"/>
<feature type="domain" description="Helicase C-terminal" evidence="7">
    <location>
        <begin position="1262"/>
        <end position="1428"/>
    </location>
</feature>
<dbReference type="SMART" id="SM00487">
    <property type="entry name" value="DEXDc"/>
    <property type="match status" value="1"/>
</dbReference>
<protein>
    <submittedName>
        <fullName evidence="8">P-loop containing nucleoside triphosphate hydrolase protein</fullName>
    </submittedName>
</protein>
<dbReference type="PANTHER" id="PTHR44533">
    <property type="entry name" value="DEAD/H RNA HELICASE, PUTATIVE-RELATED"/>
    <property type="match status" value="1"/>
</dbReference>
<dbReference type="PANTHER" id="PTHR44533:SF4">
    <property type="entry name" value="DEAD_H RNA HELICASE, PUTATIVE-RELATED"/>
    <property type="match status" value="1"/>
</dbReference>
<sequence length="1820" mass="203831">MQASVLGTKPYAGIEENAQKTTFVRQDFFVVATMGRSSQEDAVLDWYNSIFSSRVDLVGDYAGSEIFLVEFDSLLLRCFSNPKLNFSTGFQLLHAVYIVEKLLQDLLSRRCRFQIVCFDQNEDLCVPTNVDRTDYPKYALARSVIFRHLARNLNASNRIIIRRFASFTDAEFVQYLNESGTYFVMCHDGAMPDTAVSQEPLCADIKKCLQAHVGCRSCAERIRKVNLRAMISWFIGNQYNVALINELRCADSKVMTVVLESSRQQSVGDFGTSYGTAAFHNVPTSGTLALGELGGIIEPSERDVISIIVLHTAMQDNGILAEEASAFLLHTAALQYLPLGNRRPSITISNTAKNLICSFTQTAASVLRNHKLLEQLDLLNLPVNLADLLDGFLLASLTYDACLRDKLLANPAVKEKHDTLLGALVQASGGSFDKKLIMRMTTEDQDSKGLTSCVYPIPSNDQNILPFKNAIFDSHLAPVHLHLVGELSNNSTPDNAKVFKELSHWHNHKKAVAMKGQTQKPGFYARRRNDLYMAEMHAYAASLTNAAGKVLDPETIIVNQTVQPFKPHRASVAVKIDGQSSKGSKKTSNLTKKSGKTAALEAAAAFKAVRAQSKEDIDAASWKVRCKELLSQHNLQIRYTTARDYSIILHQASLFRPEVELFMIDCLLRIWMENRKGTDADAGARLTALIWDALLRLLKTSSGMTPEIVASLKVISTVLRFPTLDYQANAASRPLVFTCVIIKTKSSKASMCASIDPTELPTPGGATIFQLEHCGPYLDRVIDSAPDTRVLFHPDAWQRKVLDAIDENQSLFVVAPTSAGKTFISFYAMEQVLKNDDEGVVVYVAPTKALVNQIAAEVQARFSKSFKRPGKSVWAIHTRDYRINNPTGCQILVTVPHVLQIMLLAPSNAERSNSWSCRIKRIIFDEVHCIGQAEDGVVWEQLLLQSPCPIIALSATVGNPKEFNSWLASTQEANGNKLVMIEHHHRCSDLRKFTYVPPKQFCFSGLPASSLIHTPGLDKTEAFEFIHPVASLSNKSRGMPKDLHLEARDCLWLWQTMEKHATEEYVVPPSLSPHKALPDVIKKIHIFEWEKALKAKLLEWMNKGSSPFEKVRQDLSKELVKPATRDILRTNHICNDKCDARKVNAKSLSSTILPALTDLHAKNALPAIVFNYDRVQCERLMRDVVEELEKNEVAWKDANTSWKEKVSEFEKFNKEQKVIKAKFKDGKSTGKNKAKRGSDDLGDEERVSKFNREREAGSAEHSKWDGFDPCAPINGFHFANGKKLLQSELDEYKRQLRERGIAEWLISALSRGIGVHHAGMNRKYRQVVEILFRKSYLQVVIATGTLALGINMPCRTVVFAGDSVFLTALNFRQCAGRAGRRGFDVLGNVLFLGIPVQRVFRLLSSRLPDLNGHFPITTSLVLRLATLLHGSNNSDFAIRTINSIFSQPRLYLGSPKSRMAVLHHLRFSIEYLRRQSLLDADGSPINFAGCVSHLYYTDNSAWAFHVLLSSGYFHELCQDIDTNRQHVCLTLMLVLSHIFGRHQCKRADKEFVEEVVKRSSSIVFLPSLPKKAERTLRAHNKETLAIFSTYVKTFVDQHLKDPDDTLPLSEMRIGSEERFNIPPSANRQHTILRSPFVALSGHSDEFDSISDLCGTVRSGVFLEEAVVPYLPIHPESTVPLNAYLYDFYKHGDVNALERANKIRKSDVWFHLNDFSLVLATIITSLNNFMKSSSASEVSMIDLMGSGDAHEESEDDKLLVEISDEAGHQGDDLAPLGVWDDEDDEMDEGNNADVETRLPKVLKAFQILKEVFDGKFKQMWA</sequence>
<evidence type="ECO:0000313" key="8">
    <source>
        <dbReference type="EMBL" id="KAF1936437.1"/>
    </source>
</evidence>
<dbReference type="InterPro" id="IPR014001">
    <property type="entry name" value="Helicase_ATP-bd"/>
</dbReference>
<evidence type="ECO:0000313" key="9">
    <source>
        <dbReference type="Proteomes" id="UP000800038"/>
    </source>
</evidence>